<dbReference type="OrthoDB" id="360653at2759"/>
<dbReference type="PANTHER" id="PTHR17695">
    <property type="entry name" value="SMALL SUBUNIT PROCESSOME COMPONENT 20 HOMOLOG"/>
    <property type="match status" value="1"/>
</dbReference>
<sequence length="2552" mass="285919">MSDGRDLNRNGGANRFKYRSFADRLKNVHIDVTRTAIGVHHEDDDAGSFFLGSLAQWEDLNCTAEFSSFLRQVRPLAQSLPMVLFHKHKIVDALVSRLVPDAPLSLEPLLSLTANLAKDLRHELFEFLPEIITALMPLLRVRDSDVIENTFQCIAYLLRYLQKDVLREIVPVFDMLAPFLGFGREQKPYIRQFAGESVSYMIRRVKKDALPTILRHILDSVDADGAGWRDYADGLAFLLSETVCHVNGTLHSSALAVLKLTIDAALANPSERKDAVIHSALHRIVHHASAQTAAPVFACLKAAWARDTDRMSQYLLTCIKTHDGDRVGDFGALLQTLCNDVCQVPSLTKASLDLVAHVMVKASYQQIIKNMNAIERIVLHGFVPVSLVMHFNVELLRVGYEGYSSLILPLVVRFLSSHASGLPFRTVVAFLAQVLSKATLSHSAASMCVSADDKLIVDQSLPFFEPLSSWASPGDDEINALWAATISAIQHLALPRPTVQQHLVQFLGKTVGHSMLFSHTLNVLLDLDMVNADVERCVELVALVECPYLFASLSSYLQRSGTIKRPTAEAWIEKLVPFVSSLCQPVRSAALAALAHLLPNDTAVARCSTIDAISNTMHDQREKVMNIKNLELQLTKDMPARVLNIVARFAIAVNATNFAPLWPHVKDLLTKLSQVAPTTYWNRISECLVQFQNNDSFSHVRSEFPVPSPSLDDDETDEDSMDVDGAQAKSIVAVTNDLLAGHVRDVFAVQLDRVDYWNTHLLILKSLVDNPFAEAKSKFLVPLFLQFLRDEYSHYHPDLPVADAIEGIELGSTNLPFEPDHLVSLTHAIVTKKLVVFLELLAHFKPQHTYKADQLYPLYLALLVRGDVHLQKLALNCIHTYAAPWYTPYHSLLVDLLEDNKFRDTLLSIKLDNSEDGTFKMAHRADIFPILTRVLYGRMLSRKGHMAQRRGNVLSLMAGAAPSEVQFLFDLMRPATLPPRTVDTSILEWVDDGKAAGFLSLMDDVIKQVNRRIVPVLEPTLDIIVSLACASCLAVQAREQEAMDVDGAEPADADDANEDAEEKEKEDASDESEKITLRRIRDIRSASLKRLVGLFNLGLPLDYSVYVDAMYQHVISPRLAALFHENKSSVSPSLSLLTAWAVHQFDYFAVTCTDALPYVVQCLTGFEPVRNLVLDLLFAVLEKKSALLQPVSQDVFRIAATMISPKTVGSMTRLIKLCSEMAPLIGAKDAPGLVTVLLPVLKARTLPETKDNVLRILQSCIQYLPKDDVMAVLQAISRLYAELETKASRQQLVVLTHSVAKLLELPHVSKICRGLNTFSRRRMDEVDYDVVLTSFTDLAKVHADLTPVEWMPVLYNLFWYIKDEDLSARANSAHVLGLFAELAVNNDELRGMVQHVVYPALKKGFRVRHSELVRMEWTKVLVKCVTVLSTMDIFADMTILLPRDATDESGFFENVYHIQLHRRVRALGRLREHAHRIRPATLNHVFLSMMMHFLEHKDTNLVNDTVLTITAITKQLAWGSYYLVVRNFFNSLRRENEKAKEKVLIKALVGVLDAFHFQIDDIDDPLASAPLMRSAAVAAPMAVEGKGVAAAAPAKDDPSLDDDDEPEEEESAAEIKAREAEDQAAEEQEEAANAAALASADQKRKIFNTVLFKIIPELNRYLLSRKKADDETMSVRVPIALGITHLITWLPDAAKTIQVPALLTKLAQLLRARSQITRNQTRTTLIKILQVLGAKYLFFLIKELRSALLRGYQLHVLGFTVHAVLNSLELSPEHLDVCIDDLCQIVSDDIFGDVGQEKDAEAYIKSMKELKSTKSYETLEIMATHGSLQVLSKLLIEVKRILLVTRDAKLLDKANMALKRVSVGMVKNETASLEELMKLAHTLIVENSASRLEAEAVKHAAWKTNAHHFVEFGLQVLMRCLRSDRISVRNTEHTAMLNALVDVVAECFTSKHNNTLVLATFVMQNLAPMPLSALKDALPLVMRDTFHTLASLQNVKSDLAQASLKLIYAVMRHCEYIPFTQTQVKALIRLLRPEIGDHDHHTITYSIIKSIMARQVVVNEVYELVLEIAQIMVTSQTQNVQDLCRSVYLMFLLTYPQGKQRMANHVTWMVKNLGYQFEQGRVSVLELMYSFVKKLPDELLAEHGELMFMGLVTRLADDSPKCQQMAAKVIQLLVSRFPAIGKIHKMVQSWYKTPATCLVATQVHGILILADKDLPEMMAEVVTILDAAAKEQEKEQEEDEMDLDLDQDEAPAGDWKLCYQAVLTLTKYVTRAPVQTDVDVVEVLKPHLLHPHVWIRLATSRCLGVYFAESPCMSVETLRHLAKAMGRQLTSQFLNPDLATQVVKNYFFLAKQLHAATPTAATDVALDGEAASDDDEPAKPAKGPVRPLMGVLRHLSFLARQDQARNKETLLRKSIFQIFAALINSFEPDATIAYLQPILAPIYRTMVDESTKGPQWDELRSFCQEIMDLLQTRIGNTNFTKAYAEARSNSERTRQERRQKKAELAVTDPKAFAQRKLARNEAKKQLKKRKAEAGQASRMHDSVKRVKTGSKE</sequence>
<proteinExistence type="predicted"/>
<dbReference type="InterPro" id="IPR052575">
    <property type="entry name" value="SSU_processome_comp_20"/>
</dbReference>
<feature type="compositionally biased region" description="Acidic residues" evidence="1">
    <location>
        <begin position="1599"/>
        <end position="1612"/>
    </location>
</feature>
<dbReference type="GO" id="GO:0030686">
    <property type="term" value="C:90S preribosome"/>
    <property type="evidence" value="ECO:0007669"/>
    <property type="project" value="TreeGrafter"/>
</dbReference>
<dbReference type="Proteomes" id="UP000054350">
    <property type="component" value="Unassembled WGS sequence"/>
</dbReference>
<evidence type="ECO:0000259" key="2">
    <source>
        <dbReference type="Pfam" id="PF07539"/>
    </source>
</evidence>
<feature type="compositionally biased region" description="Basic and acidic residues" evidence="1">
    <location>
        <begin position="1062"/>
        <end position="1071"/>
    </location>
</feature>
<dbReference type="Gene3D" id="1.25.10.10">
    <property type="entry name" value="Leucine-rich Repeat Variant"/>
    <property type="match status" value="2"/>
</dbReference>
<accession>A0A0L0S7R3</accession>
<evidence type="ECO:0000259" key="3">
    <source>
        <dbReference type="Pfam" id="PF20416"/>
    </source>
</evidence>
<dbReference type="PANTHER" id="PTHR17695:SF11">
    <property type="entry name" value="SMALL SUBUNIT PROCESSOME COMPONENT 20 HOMOLOG"/>
    <property type="match status" value="1"/>
</dbReference>
<feature type="compositionally biased region" description="Basic and acidic residues" evidence="1">
    <location>
        <begin position="2538"/>
        <end position="2552"/>
    </location>
</feature>
<dbReference type="OMA" id="EGLMAMF"/>
<feature type="compositionally biased region" description="Acidic residues" evidence="1">
    <location>
        <begin position="1043"/>
        <end position="1061"/>
    </location>
</feature>
<evidence type="ECO:0000313" key="6">
    <source>
        <dbReference type="Proteomes" id="UP000054350"/>
    </source>
</evidence>
<name>A0A0L0S7R3_ALLM3</name>
<evidence type="ECO:0000259" key="4">
    <source>
        <dbReference type="Pfam" id="PF23099"/>
    </source>
</evidence>
<dbReference type="InterPro" id="IPR057525">
    <property type="entry name" value="UTP20_C"/>
</dbReference>
<dbReference type="InterPro" id="IPR011430">
    <property type="entry name" value="UTP20_N"/>
</dbReference>
<feature type="region of interest" description="Disordered" evidence="1">
    <location>
        <begin position="2484"/>
        <end position="2552"/>
    </location>
</feature>
<protein>
    <submittedName>
        <fullName evidence="5">Uncharacterized protein</fullName>
    </submittedName>
</protein>
<dbReference type="InterPro" id="IPR011989">
    <property type="entry name" value="ARM-like"/>
</dbReference>
<dbReference type="Pfam" id="PF20416">
    <property type="entry name" value="UTP20"/>
    <property type="match status" value="1"/>
</dbReference>
<dbReference type="VEuPathDB" id="FungiDB:AMAG_04094"/>
<dbReference type="STRING" id="578462.A0A0L0S7R3"/>
<dbReference type="Pfam" id="PF07539">
    <property type="entry name" value="UTP20_N"/>
    <property type="match status" value="1"/>
</dbReference>
<dbReference type="GO" id="GO:0032040">
    <property type="term" value="C:small-subunit processome"/>
    <property type="evidence" value="ECO:0007669"/>
    <property type="project" value="TreeGrafter"/>
</dbReference>
<dbReference type="SUPFAM" id="SSF48371">
    <property type="entry name" value="ARM repeat"/>
    <property type="match status" value="4"/>
</dbReference>
<feature type="region of interest" description="Disordered" evidence="1">
    <location>
        <begin position="1588"/>
        <end position="1635"/>
    </location>
</feature>
<dbReference type="EMBL" id="GG745333">
    <property type="protein sequence ID" value="KNE58527.1"/>
    <property type="molecule type" value="Genomic_DNA"/>
</dbReference>
<feature type="region of interest" description="Disordered" evidence="1">
    <location>
        <begin position="1043"/>
        <end position="1071"/>
    </location>
</feature>
<reference evidence="5 6" key="1">
    <citation type="submission" date="2009-11" db="EMBL/GenBank/DDBJ databases">
        <title>Annotation of Allomyces macrogynus ATCC 38327.</title>
        <authorList>
            <consortium name="The Broad Institute Genome Sequencing Platform"/>
            <person name="Russ C."/>
            <person name="Cuomo C."/>
            <person name="Burger G."/>
            <person name="Gray M.W."/>
            <person name="Holland P.W.H."/>
            <person name="King N."/>
            <person name="Lang F.B.F."/>
            <person name="Roger A.J."/>
            <person name="Ruiz-Trillo I."/>
            <person name="Young S.K."/>
            <person name="Zeng Q."/>
            <person name="Gargeya S."/>
            <person name="Fitzgerald M."/>
            <person name="Haas B."/>
            <person name="Abouelleil A."/>
            <person name="Alvarado L."/>
            <person name="Arachchi H.M."/>
            <person name="Berlin A."/>
            <person name="Chapman S.B."/>
            <person name="Gearin G."/>
            <person name="Goldberg J."/>
            <person name="Griggs A."/>
            <person name="Gujja S."/>
            <person name="Hansen M."/>
            <person name="Heiman D."/>
            <person name="Howarth C."/>
            <person name="Larimer J."/>
            <person name="Lui A."/>
            <person name="MacDonald P.J.P."/>
            <person name="McCowen C."/>
            <person name="Montmayeur A."/>
            <person name="Murphy C."/>
            <person name="Neiman D."/>
            <person name="Pearson M."/>
            <person name="Priest M."/>
            <person name="Roberts A."/>
            <person name="Saif S."/>
            <person name="Shea T."/>
            <person name="Sisk P."/>
            <person name="Stolte C."/>
            <person name="Sykes S."/>
            <person name="Wortman J."/>
            <person name="Nusbaum C."/>
            <person name="Birren B."/>
        </authorList>
    </citation>
    <scope>NUCLEOTIDE SEQUENCE [LARGE SCALE GENOMIC DNA]</scope>
    <source>
        <strain evidence="5 6">ATCC 38327</strain>
    </source>
</reference>
<dbReference type="eggNOG" id="KOG1823">
    <property type="taxonomic scope" value="Eukaryota"/>
</dbReference>
<dbReference type="Pfam" id="PF23099">
    <property type="entry name" value="UTP20_C"/>
    <property type="match status" value="1"/>
</dbReference>
<keyword evidence="6" id="KW-1185">Reference proteome</keyword>
<reference evidence="6" key="2">
    <citation type="submission" date="2009-11" db="EMBL/GenBank/DDBJ databases">
        <title>The Genome Sequence of Allomyces macrogynus strain ATCC 38327.</title>
        <authorList>
            <consortium name="The Broad Institute Genome Sequencing Platform"/>
            <person name="Russ C."/>
            <person name="Cuomo C."/>
            <person name="Shea T."/>
            <person name="Young S.K."/>
            <person name="Zeng Q."/>
            <person name="Koehrsen M."/>
            <person name="Haas B."/>
            <person name="Borodovsky M."/>
            <person name="Guigo R."/>
            <person name="Alvarado L."/>
            <person name="Berlin A."/>
            <person name="Borenstein D."/>
            <person name="Chen Z."/>
            <person name="Engels R."/>
            <person name="Freedman E."/>
            <person name="Gellesch M."/>
            <person name="Goldberg J."/>
            <person name="Griggs A."/>
            <person name="Gujja S."/>
            <person name="Heiman D."/>
            <person name="Hepburn T."/>
            <person name="Howarth C."/>
            <person name="Jen D."/>
            <person name="Larson L."/>
            <person name="Lewis B."/>
            <person name="Mehta T."/>
            <person name="Park D."/>
            <person name="Pearson M."/>
            <person name="Roberts A."/>
            <person name="Saif S."/>
            <person name="Shenoy N."/>
            <person name="Sisk P."/>
            <person name="Stolte C."/>
            <person name="Sykes S."/>
            <person name="Walk T."/>
            <person name="White J."/>
            <person name="Yandava C."/>
            <person name="Burger G."/>
            <person name="Gray M.W."/>
            <person name="Holland P.W.H."/>
            <person name="King N."/>
            <person name="Lang F.B.F."/>
            <person name="Roger A.J."/>
            <person name="Ruiz-Trillo I."/>
            <person name="Lander E."/>
            <person name="Nusbaum C."/>
        </authorList>
    </citation>
    <scope>NUCLEOTIDE SEQUENCE [LARGE SCALE GENOMIC DNA]</scope>
    <source>
        <strain evidence="6">ATCC 38327</strain>
    </source>
</reference>
<gene>
    <name evidence="5" type="ORF">AMAG_04094</name>
</gene>
<dbReference type="InterPro" id="IPR016024">
    <property type="entry name" value="ARM-type_fold"/>
</dbReference>
<feature type="domain" description="U3 small nucleolar RNA-associated protein 20" evidence="3">
    <location>
        <begin position="1668"/>
        <end position="1884"/>
    </location>
</feature>
<feature type="domain" description="U3 small nucleolar RNA-associated protein 20 N-terminal" evidence="2">
    <location>
        <begin position="831"/>
        <end position="1407"/>
    </location>
</feature>
<evidence type="ECO:0000256" key="1">
    <source>
        <dbReference type="SAM" id="MobiDB-lite"/>
    </source>
</evidence>
<evidence type="ECO:0000313" key="5">
    <source>
        <dbReference type="EMBL" id="KNE58527.1"/>
    </source>
</evidence>
<dbReference type="InterPro" id="IPR046523">
    <property type="entry name" value="UTP20_dom"/>
</dbReference>
<organism evidence="5 6">
    <name type="scientific">Allomyces macrogynus (strain ATCC 38327)</name>
    <name type="common">Allomyces javanicus var. macrogynus</name>
    <dbReference type="NCBI Taxonomy" id="578462"/>
    <lineage>
        <taxon>Eukaryota</taxon>
        <taxon>Fungi</taxon>
        <taxon>Fungi incertae sedis</taxon>
        <taxon>Blastocladiomycota</taxon>
        <taxon>Blastocladiomycetes</taxon>
        <taxon>Blastocladiales</taxon>
        <taxon>Blastocladiaceae</taxon>
        <taxon>Allomyces</taxon>
    </lineage>
</organism>
<feature type="domain" description="U3 small nucleolar RNA-associated protein 20 C-terminal" evidence="4">
    <location>
        <begin position="2295"/>
        <end position="2532"/>
    </location>
</feature>